<sequence length="382" mass="39527">MILGNADLAALVGLRQALHRQPEVSGQEAWTAQAILAFTAETEPDVVVTGLGGHGVALVYHGAAEGPTVLIRCELDALPITETGTQGWRSTVPGKGHLCGHDGHMAIVAGLARLIGRARPARGRVVLLFQPAEEDGSGAAAVLADPRFAQIAPDYAFALHNLPGLPLGQFVVNPGPANCASVGMKMALAGRTAHAAEPHKAITPARALARLIPGLMALGQGGDLTADFRLVTLTHLAMGEPAFGITPGHAELWATLRCLTDDRMAALRAEAVALAESVAAAEGLGLSLSWHDDFAACTNDPEATALFRAALVAEGLPRIAGDGPMRASEDFGRLGATAKSAMAFLGAGEASPALHAPDYDFPDSLLPLGIRAFHRIIRTLLG</sequence>
<dbReference type="STRING" id="933059.SAMN04488103_107157"/>
<accession>A0A1H8J5T2</accession>
<keyword evidence="2" id="KW-0464">Manganese</keyword>
<evidence type="ECO:0000259" key="3">
    <source>
        <dbReference type="Pfam" id="PF07687"/>
    </source>
</evidence>
<dbReference type="AlphaFoldDB" id="A0A1H8J5T2"/>
<organism evidence="4 5">
    <name type="scientific">Gemmobacter aquatilis</name>
    <dbReference type="NCBI Taxonomy" id="933059"/>
    <lineage>
        <taxon>Bacteria</taxon>
        <taxon>Pseudomonadati</taxon>
        <taxon>Pseudomonadota</taxon>
        <taxon>Alphaproteobacteria</taxon>
        <taxon>Rhodobacterales</taxon>
        <taxon>Paracoccaceae</taxon>
        <taxon>Gemmobacter</taxon>
    </lineage>
</organism>
<dbReference type="OrthoDB" id="9777385at2"/>
<feature type="binding site" evidence="2">
    <location>
        <position position="134"/>
    </location>
    <ligand>
        <name>Mn(2+)</name>
        <dbReference type="ChEBI" id="CHEBI:29035"/>
        <label>2</label>
    </ligand>
</feature>
<dbReference type="Gene3D" id="3.40.630.10">
    <property type="entry name" value="Zn peptidases"/>
    <property type="match status" value="1"/>
</dbReference>
<evidence type="ECO:0000256" key="1">
    <source>
        <dbReference type="ARBA" id="ARBA00022801"/>
    </source>
</evidence>
<evidence type="ECO:0000313" key="5">
    <source>
        <dbReference type="Proteomes" id="UP000198761"/>
    </source>
</evidence>
<dbReference type="GO" id="GO:0016787">
    <property type="term" value="F:hydrolase activity"/>
    <property type="evidence" value="ECO:0007669"/>
    <property type="project" value="UniProtKB-KW"/>
</dbReference>
<dbReference type="SUPFAM" id="SSF55031">
    <property type="entry name" value="Bacterial exopeptidase dimerisation domain"/>
    <property type="match status" value="1"/>
</dbReference>
<dbReference type="NCBIfam" id="TIGR01891">
    <property type="entry name" value="amidohydrolases"/>
    <property type="match status" value="1"/>
</dbReference>
<dbReference type="Gene3D" id="3.30.70.360">
    <property type="match status" value="1"/>
</dbReference>
<keyword evidence="2" id="KW-0479">Metal-binding</keyword>
<dbReference type="InterPro" id="IPR011650">
    <property type="entry name" value="Peptidase_M20_dimer"/>
</dbReference>
<dbReference type="InterPro" id="IPR002933">
    <property type="entry name" value="Peptidase_M20"/>
</dbReference>
<dbReference type="SUPFAM" id="SSF53187">
    <property type="entry name" value="Zn-dependent exopeptidases"/>
    <property type="match status" value="1"/>
</dbReference>
<dbReference type="EMBL" id="FOCE01000007">
    <property type="protein sequence ID" value="SEN76200.1"/>
    <property type="molecule type" value="Genomic_DNA"/>
</dbReference>
<dbReference type="Pfam" id="PF01546">
    <property type="entry name" value="Peptidase_M20"/>
    <property type="match status" value="1"/>
</dbReference>
<keyword evidence="5" id="KW-1185">Reference proteome</keyword>
<name>A0A1H8J5T2_9RHOB</name>
<gene>
    <name evidence="4" type="ORF">SAMN04488103_107157</name>
</gene>
<feature type="binding site" evidence="2">
    <location>
        <position position="355"/>
    </location>
    <ligand>
        <name>Mn(2+)</name>
        <dbReference type="ChEBI" id="CHEBI:29035"/>
        <label>2</label>
    </ligand>
</feature>
<keyword evidence="1 4" id="KW-0378">Hydrolase</keyword>
<dbReference type="PIRSF" id="PIRSF005962">
    <property type="entry name" value="Pept_M20D_amidohydro"/>
    <property type="match status" value="1"/>
</dbReference>
<proteinExistence type="predicted"/>
<reference evidence="4 5" key="1">
    <citation type="submission" date="2016-10" db="EMBL/GenBank/DDBJ databases">
        <authorList>
            <person name="de Groot N.N."/>
        </authorList>
    </citation>
    <scope>NUCLEOTIDE SEQUENCE [LARGE SCALE GENOMIC DNA]</scope>
    <source>
        <strain evidence="4 5">DSM 3857</strain>
    </source>
</reference>
<protein>
    <submittedName>
        <fullName evidence="4">Amidohydrolase</fullName>
    </submittedName>
</protein>
<feature type="binding site" evidence="2">
    <location>
        <position position="99"/>
    </location>
    <ligand>
        <name>Mn(2+)</name>
        <dbReference type="ChEBI" id="CHEBI:29035"/>
        <label>2</label>
    </ligand>
</feature>
<dbReference type="Proteomes" id="UP000198761">
    <property type="component" value="Unassembled WGS sequence"/>
</dbReference>
<dbReference type="RefSeq" id="WP_091302144.1">
    <property type="nucleotide sequence ID" value="NZ_FOCE01000007.1"/>
</dbReference>
<evidence type="ECO:0000256" key="2">
    <source>
        <dbReference type="PIRSR" id="PIRSR005962-1"/>
    </source>
</evidence>
<dbReference type="PANTHER" id="PTHR11014:SF169">
    <property type="entry name" value="CLAN MH, FAMILY M20, PEPTIDASE T-LIKE METALLOPEPTIDASE"/>
    <property type="match status" value="1"/>
</dbReference>
<dbReference type="InterPro" id="IPR036264">
    <property type="entry name" value="Bact_exopeptidase_dim_dom"/>
</dbReference>
<dbReference type="InterPro" id="IPR017439">
    <property type="entry name" value="Amidohydrolase"/>
</dbReference>
<feature type="binding site" evidence="2">
    <location>
        <position position="160"/>
    </location>
    <ligand>
        <name>Mn(2+)</name>
        <dbReference type="ChEBI" id="CHEBI:29035"/>
        <label>2</label>
    </ligand>
</feature>
<comment type="cofactor">
    <cofactor evidence="2">
        <name>Mn(2+)</name>
        <dbReference type="ChEBI" id="CHEBI:29035"/>
    </cofactor>
    <text evidence="2">The Mn(2+) ion enhances activity.</text>
</comment>
<dbReference type="Pfam" id="PF07687">
    <property type="entry name" value="M20_dimer"/>
    <property type="match status" value="1"/>
</dbReference>
<dbReference type="GO" id="GO:0046872">
    <property type="term" value="F:metal ion binding"/>
    <property type="evidence" value="ECO:0007669"/>
    <property type="project" value="UniProtKB-KW"/>
</dbReference>
<evidence type="ECO:0000313" key="4">
    <source>
        <dbReference type="EMBL" id="SEN76200.1"/>
    </source>
</evidence>
<dbReference type="PANTHER" id="PTHR11014">
    <property type="entry name" value="PEPTIDASE M20 FAMILY MEMBER"/>
    <property type="match status" value="1"/>
</dbReference>
<feature type="binding site" evidence="2">
    <location>
        <position position="101"/>
    </location>
    <ligand>
        <name>Mn(2+)</name>
        <dbReference type="ChEBI" id="CHEBI:29035"/>
        <label>2</label>
    </ligand>
</feature>
<feature type="domain" description="Peptidase M20 dimerisation" evidence="3">
    <location>
        <begin position="181"/>
        <end position="279"/>
    </location>
</feature>